<dbReference type="Pfam" id="PF01978">
    <property type="entry name" value="TrmB"/>
    <property type="match status" value="1"/>
</dbReference>
<dbReference type="KEGG" id="nay:HYG81_03745"/>
<feature type="domain" description="Transcription regulator TrmB N-terminal" evidence="2">
    <location>
        <begin position="11"/>
        <end position="77"/>
    </location>
</feature>
<organism evidence="4 5">
    <name type="scientific">Natrinema zhouii</name>
    <dbReference type="NCBI Taxonomy" id="1710539"/>
    <lineage>
        <taxon>Archaea</taxon>
        <taxon>Methanobacteriati</taxon>
        <taxon>Methanobacteriota</taxon>
        <taxon>Stenosarchaea group</taxon>
        <taxon>Halobacteria</taxon>
        <taxon>Halobacteriales</taxon>
        <taxon>Natrialbaceae</taxon>
        <taxon>Natrinema</taxon>
    </lineage>
</organism>
<dbReference type="OrthoDB" id="30795at2157"/>
<dbReference type="InterPro" id="IPR021586">
    <property type="entry name" value="Tscrpt_reg_TrmB_C"/>
</dbReference>
<dbReference type="SUPFAM" id="SSF56024">
    <property type="entry name" value="Phospholipase D/nuclease"/>
    <property type="match status" value="1"/>
</dbReference>
<protein>
    <submittedName>
        <fullName evidence="4">TrmB family transcriptional regulator</fullName>
    </submittedName>
</protein>
<dbReference type="PANTHER" id="PTHR34293:SF1">
    <property type="entry name" value="HTH-TYPE TRANSCRIPTIONAL REGULATOR TRMBL2"/>
    <property type="match status" value="1"/>
</dbReference>
<reference evidence="4 5" key="1">
    <citation type="submission" date="2020-07" db="EMBL/GenBank/DDBJ databases">
        <title>Natrinema (YPL30) sp. nov. and Haloterrigena xxxxxx (YPL8) sp. nov., isolated from a salt mine.</title>
        <authorList>
            <person name="Cui H."/>
        </authorList>
    </citation>
    <scope>NUCLEOTIDE SEQUENCE [LARGE SCALE GENOMIC DNA]</scope>
    <source>
        <strain evidence="4 5">YPL13</strain>
    </source>
</reference>
<evidence type="ECO:0000313" key="4">
    <source>
        <dbReference type="EMBL" id="QLK26742.1"/>
    </source>
</evidence>
<feature type="domain" description="Transcription regulator TrmB C-terminal" evidence="3">
    <location>
        <begin position="113"/>
        <end position="190"/>
    </location>
</feature>
<dbReference type="GeneID" id="56142288"/>
<dbReference type="Gene3D" id="1.10.10.10">
    <property type="entry name" value="Winged helix-like DNA-binding domain superfamily/Winged helix DNA-binding domain"/>
    <property type="match status" value="1"/>
</dbReference>
<dbReference type="InterPro" id="IPR002831">
    <property type="entry name" value="Tscrpt_reg_TrmB_N"/>
</dbReference>
<dbReference type="RefSeq" id="WP_180841913.1">
    <property type="nucleotide sequence ID" value="NZ_CP059154.1"/>
</dbReference>
<gene>
    <name evidence="4" type="ORF">HYG81_03745</name>
</gene>
<dbReference type="Gene3D" id="3.30.870.10">
    <property type="entry name" value="Endonuclease Chain A"/>
    <property type="match status" value="1"/>
</dbReference>
<accession>A0A7D6GRQ8</accession>
<dbReference type="SUPFAM" id="SSF46785">
    <property type="entry name" value="Winged helix' DNA-binding domain"/>
    <property type="match status" value="1"/>
</dbReference>
<dbReference type="AlphaFoldDB" id="A0A7D6GRQ8"/>
<evidence type="ECO:0000259" key="3">
    <source>
        <dbReference type="Pfam" id="PF11495"/>
    </source>
</evidence>
<dbReference type="Pfam" id="PF11495">
    <property type="entry name" value="Regulator_TrmB"/>
    <property type="match status" value="1"/>
</dbReference>
<dbReference type="InterPro" id="IPR036390">
    <property type="entry name" value="WH_DNA-bd_sf"/>
</dbReference>
<evidence type="ECO:0000256" key="1">
    <source>
        <dbReference type="ARBA" id="ARBA00007287"/>
    </source>
</evidence>
<dbReference type="InterPro" id="IPR051797">
    <property type="entry name" value="TrmB-like"/>
</dbReference>
<proteinExistence type="inferred from homology"/>
<dbReference type="InterPro" id="IPR036388">
    <property type="entry name" value="WH-like_DNA-bd_sf"/>
</dbReference>
<name>A0A7D6GRQ8_9EURY</name>
<dbReference type="EMBL" id="CP059154">
    <property type="protein sequence ID" value="QLK26742.1"/>
    <property type="molecule type" value="Genomic_DNA"/>
</dbReference>
<dbReference type="PANTHER" id="PTHR34293">
    <property type="entry name" value="HTH-TYPE TRANSCRIPTIONAL REGULATOR TRMBL2"/>
    <property type="match status" value="1"/>
</dbReference>
<comment type="similarity">
    <text evidence="1">Belongs to the transcriptional regulator TrmB family.</text>
</comment>
<evidence type="ECO:0000259" key="2">
    <source>
        <dbReference type="Pfam" id="PF01978"/>
    </source>
</evidence>
<keyword evidence="5" id="KW-1185">Reference proteome</keyword>
<sequence>MSNEEAAVTALEELGVTEYEARCFVALTRIAQGTAKDISQVSDVPRSRVYDTVDRLHRRGLVDIQQSDPREFRAISKEEAFETLRRDYNDSIAAADAALDQVESATTQEDKGVWAIANAEHVTDRLVELIDNADDHVHFIVADETMLDQAALDRLAAASDRGVAVIVEVASSDVQTRVQQAIQDATVVVTESLQESRKVVEKWPGQLVLVDKQAILVSGVADRELPGVEEETAMWSHGRDHGFAAWMPELLEDRVDGSRQQNDD</sequence>
<dbReference type="Proteomes" id="UP000510869">
    <property type="component" value="Chromosome"/>
</dbReference>
<evidence type="ECO:0000313" key="5">
    <source>
        <dbReference type="Proteomes" id="UP000510869"/>
    </source>
</evidence>